<evidence type="ECO:0000256" key="1">
    <source>
        <dbReference type="SAM" id="MobiDB-lite"/>
    </source>
</evidence>
<dbReference type="AlphaFoldDB" id="A0A4Q4RK24"/>
<evidence type="ECO:0000313" key="4">
    <source>
        <dbReference type="Proteomes" id="UP000293823"/>
    </source>
</evidence>
<feature type="domain" description="Clr5" evidence="2">
    <location>
        <begin position="42"/>
        <end position="78"/>
    </location>
</feature>
<evidence type="ECO:0000313" key="3">
    <source>
        <dbReference type="EMBL" id="RYO56936.1"/>
    </source>
</evidence>
<protein>
    <recommendedName>
        <fullName evidence="2">Clr5 domain-containing protein</fullName>
    </recommendedName>
</protein>
<dbReference type="OrthoDB" id="5986190at2759"/>
<feature type="region of interest" description="Disordered" evidence="1">
    <location>
        <begin position="15"/>
        <end position="41"/>
    </location>
</feature>
<accession>A0A4Q4RK24</accession>
<dbReference type="Proteomes" id="UP000293823">
    <property type="component" value="Unassembled WGS sequence"/>
</dbReference>
<dbReference type="EMBL" id="PEJP01000034">
    <property type="protein sequence ID" value="RYO56936.1"/>
    <property type="molecule type" value="Genomic_DNA"/>
</dbReference>
<comment type="caution">
    <text evidence="3">The sequence shown here is derived from an EMBL/GenBank/DDBJ whole genome shotgun (WGS) entry which is preliminary data.</text>
</comment>
<keyword evidence="4" id="KW-1185">Reference proteome</keyword>
<proteinExistence type="predicted"/>
<dbReference type="Pfam" id="PF14420">
    <property type="entry name" value="Clr5"/>
    <property type="match status" value="1"/>
</dbReference>
<organism evidence="3 4">
    <name type="scientific">Alternaria arborescens</name>
    <dbReference type="NCBI Taxonomy" id="156630"/>
    <lineage>
        <taxon>Eukaryota</taxon>
        <taxon>Fungi</taxon>
        <taxon>Dikarya</taxon>
        <taxon>Ascomycota</taxon>
        <taxon>Pezizomycotina</taxon>
        <taxon>Dothideomycetes</taxon>
        <taxon>Pleosporomycetidae</taxon>
        <taxon>Pleosporales</taxon>
        <taxon>Pleosporineae</taxon>
        <taxon>Pleosporaceae</taxon>
        <taxon>Alternaria</taxon>
        <taxon>Alternaria sect. Alternaria</taxon>
    </lineage>
</organism>
<name>A0A4Q4RK24_9PLEO</name>
<reference evidence="4" key="1">
    <citation type="journal article" date="2019" name="bioRxiv">
        <title>Genomics, evolutionary history and diagnostics of the Alternaria alternata species group including apple and Asian pear pathotypes.</title>
        <authorList>
            <person name="Armitage A.D."/>
            <person name="Cockerton H.M."/>
            <person name="Sreenivasaprasad S."/>
            <person name="Woodhall J.W."/>
            <person name="Lane C.R."/>
            <person name="Harrison R.J."/>
            <person name="Clarkson J.P."/>
        </authorList>
    </citation>
    <scope>NUCLEOTIDE SEQUENCE [LARGE SCALE GENOMIC DNA]</scope>
    <source>
        <strain evidence="4">RGR 97.0016</strain>
    </source>
</reference>
<dbReference type="InterPro" id="IPR025676">
    <property type="entry name" value="Clr5_dom"/>
</dbReference>
<sequence length="88" mass="10003">MNFDLSLVSIADNATALQPPPASSNAIPDTRARKKKAPTLRESDWEPYKDRIIQLHLTEKRPLTEVRTTVEQEFGFTAEYIEHHAVLS</sequence>
<gene>
    <name evidence="3" type="ORF">AA0113_g8328</name>
</gene>
<evidence type="ECO:0000259" key="2">
    <source>
        <dbReference type="Pfam" id="PF14420"/>
    </source>
</evidence>